<keyword evidence="3" id="KW-0964">Secreted</keyword>
<comment type="subcellular location">
    <subcellularLocation>
        <location evidence="1">Secreted</location>
    </subcellularLocation>
</comment>
<keyword evidence="8" id="KW-0624">Polysaccharide degradation</keyword>
<gene>
    <name evidence="12" type="ORF">DEH80_12510</name>
</gene>
<dbReference type="PANTHER" id="PTHR38050:SF1">
    <property type="entry name" value="FERULOYL ESTERASE C"/>
    <property type="match status" value="1"/>
</dbReference>
<name>A0A383XRP9_9GAMM</name>
<keyword evidence="4" id="KW-0858">Xylan degradation</keyword>
<comment type="caution">
    <text evidence="12">The sequence shown here is derived from an EMBL/GenBank/DDBJ whole genome shotgun (WGS) entry which is preliminary data.</text>
</comment>
<keyword evidence="5 11" id="KW-0732">Signal</keyword>
<evidence type="ECO:0000256" key="4">
    <source>
        <dbReference type="ARBA" id="ARBA00022651"/>
    </source>
</evidence>
<dbReference type="AlphaFoldDB" id="A0A383XRP9"/>
<dbReference type="RefSeq" id="WP_109720846.1">
    <property type="nucleotide sequence ID" value="NZ_QEQK01000011.1"/>
</dbReference>
<organism evidence="12 13">
    <name type="scientific">Abyssibacter profundi</name>
    <dbReference type="NCBI Taxonomy" id="2182787"/>
    <lineage>
        <taxon>Bacteria</taxon>
        <taxon>Pseudomonadati</taxon>
        <taxon>Pseudomonadota</taxon>
        <taxon>Gammaproteobacteria</taxon>
        <taxon>Chromatiales</taxon>
        <taxon>Oceanococcaceae</taxon>
        <taxon>Abyssibacter</taxon>
    </lineage>
</organism>
<evidence type="ECO:0000313" key="12">
    <source>
        <dbReference type="EMBL" id="PWN55303.1"/>
    </source>
</evidence>
<dbReference type="PROSITE" id="PS51257">
    <property type="entry name" value="PROKAR_LIPOPROTEIN"/>
    <property type="match status" value="1"/>
</dbReference>
<feature type="compositionally biased region" description="Low complexity" evidence="10">
    <location>
        <begin position="38"/>
        <end position="55"/>
    </location>
</feature>
<feature type="signal peptide" evidence="11">
    <location>
        <begin position="1"/>
        <end position="32"/>
    </location>
</feature>
<evidence type="ECO:0000256" key="8">
    <source>
        <dbReference type="ARBA" id="ARBA00023326"/>
    </source>
</evidence>
<dbReference type="EMBL" id="QEQK01000011">
    <property type="protein sequence ID" value="PWN55303.1"/>
    <property type="molecule type" value="Genomic_DNA"/>
</dbReference>
<evidence type="ECO:0000256" key="11">
    <source>
        <dbReference type="SAM" id="SignalP"/>
    </source>
</evidence>
<dbReference type="PANTHER" id="PTHR38050">
    <property type="match status" value="1"/>
</dbReference>
<proteinExistence type="inferred from homology"/>
<feature type="region of interest" description="Disordered" evidence="10">
    <location>
        <begin position="29"/>
        <end position="66"/>
    </location>
</feature>
<dbReference type="GO" id="GO:0005576">
    <property type="term" value="C:extracellular region"/>
    <property type="evidence" value="ECO:0007669"/>
    <property type="project" value="UniProtKB-SubCell"/>
</dbReference>
<dbReference type="InterPro" id="IPR029058">
    <property type="entry name" value="AB_hydrolase_fold"/>
</dbReference>
<accession>A0A383XRP9</accession>
<comment type="function">
    <text evidence="9">Involved in degradation of plant cell walls. Hydrolyzes the feruloyl-arabinose ester bond in arabinoxylans, and the feruloyl-galactose ester bond in pectin. Active against paranitrophenyl-acetate, methyl ferulate and wheat arabinoxylan.</text>
</comment>
<dbReference type="GO" id="GO:0030600">
    <property type="term" value="F:feruloyl esterase activity"/>
    <property type="evidence" value="ECO:0007669"/>
    <property type="project" value="InterPro"/>
</dbReference>
<evidence type="ECO:0000256" key="9">
    <source>
        <dbReference type="ARBA" id="ARBA00025250"/>
    </source>
</evidence>
<evidence type="ECO:0000256" key="3">
    <source>
        <dbReference type="ARBA" id="ARBA00022525"/>
    </source>
</evidence>
<keyword evidence="7" id="KW-0119">Carbohydrate metabolism</keyword>
<evidence type="ECO:0000256" key="1">
    <source>
        <dbReference type="ARBA" id="ARBA00004613"/>
    </source>
</evidence>
<dbReference type="SUPFAM" id="SSF53474">
    <property type="entry name" value="alpha/beta-Hydrolases"/>
    <property type="match status" value="1"/>
</dbReference>
<dbReference type="OrthoDB" id="5291933at2"/>
<protein>
    <recommendedName>
        <fullName evidence="14">Polyhydroxybutyrate depolymerase</fullName>
    </recommendedName>
</protein>
<feature type="chain" id="PRO_5016723962" description="Polyhydroxybutyrate depolymerase" evidence="11">
    <location>
        <begin position="33"/>
        <end position="361"/>
    </location>
</feature>
<dbReference type="Proteomes" id="UP000251800">
    <property type="component" value="Unassembled WGS sequence"/>
</dbReference>
<sequence>MTTHTVRSGPLGPVFALLAALLLAACSSGGGGSDPVAGDPNDPGNPTDPSDPSDPIGEVDSGVPTEKTLTVDGEERSFVIYAPSSTDNKSRKLAGLPAVIIFHGTTQNSDTPFSESGGANQEWLEIAEEEGVVLVAPNGSNLVTGSPDGDMQTWNNCGASPISGQGDDIAFVDALLDALVAAGIDDQRIYTTGGSNGGKFSYRVAIELSSRIAGIAAFSATLEVGAECGTPETPVPTMIVNGTLDPVLMASELSGTLTPQTGTEDTVAFWVQANGANPTPAQAGDLPDTNPDDGSTITRMLYTGQAGSAPVLWYQVNGGGHYIPSQDHDFATASVFIPVFGRQNRDVEGAREAWAFFTTGQ</sequence>
<keyword evidence="6" id="KW-0378">Hydrolase</keyword>
<evidence type="ECO:0000256" key="7">
    <source>
        <dbReference type="ARBA" id="ARBA00023277"/>
    </source>
</evidence>
<evidence type="ECO:0000313" key="13">
    <source>
        <dbReference type="Proteomes" id="UP000251800"/>
    </source>
</evidence>
<evidence type="ECO:0000256" key="10">
    <source>
        <dbReference type="SAM" id="MobiDB-lite"/>
    </source>
</evidence>
<dbReference type="GO" id="GO:0045493">
    <property type="term" value="P:xylan catabolic process"/>
    <property type="evidence" value="ECO:0007669"/>
    <property type="project" value="UniProtKB-KW"/>
</dbReference>
<dbReference type="Gene3D" id="3.40.50.1820">
    <property type="entry name" value="alpha/beta hydrolase"/>
    <property type="match status" value="1"/>
</dbReference>
<dbReference type="InterPro" id="IPR043595">
    <property type="entry name" value="FaeB/C/D"/>
</dbReference>
<reference evidence="12 13" key="1">
    <citation type="submission" date="2018-05" db="EMBL/GenBank/DDBJ databases">
        <title>Abyssibacter profundi OUC007T gen. nov., sp. nov, a marine bacterium isolated from seawater of the Mariana Trench.</title>
        <authorList>
            <person name="Zhou S."/>
        </authorList>
    </citation>
    <scope>NUCLEOTIDE SEQUENCE [LARGE SCALE GENOMIC DNA]</scope>
    <source>
        <strain evidence="12 13">OUC007</strain>
    </source>
</reference>
<evidence type="ECO:0000256" key="5">
    <source>
        <dbReference type="ARBA" id="ARBA00022729"/>
    </source>
</evidence>
<evidence type="ECO:0008006" key="14">
    <source>
        <dbReference type="Google" id="ProtNLM"/>
    </source>
</evidence>
<evidence type="ECO:0000256" key="2">
    <source>
        <dbReference type="ARBA" id="ARBA00010278"/>
    </source>
</evidence>
<keyword evidence="13" id="KW-1185">Reference proteome</keyword>
<comment type="similarity">
    <text evidence="2">Belongs to the faeC family.</text>
</comment>
<evidence type="ECO:0000256" key="6">
    <source>
        <dbReference type="ARBA" id="ARBA00022801"/>
    </source>
</evidence>